<evidence type="ECO:0000259" key="2">
    <source>
        <dbReference type="Pfam" id="PF01882"/>
    </source>
</evidence>
<evidence type="ECO:0000313" key="3">
    <source>
        <dbReference type="EMBL" id="CQR54283.1"/>
    </source>
</evidence>
<keyword evidence="1" id="KW-0812">Transmembrane</keyword>
<dbReference type="SUPFAM" id="SSF53300">
    <property type="entry name" value="vWA-like"/>
    <property type="match status" value="1"/>
</dbReference>
<feature type="domain" description="DUF58" evidence="2">
    <location>
        <begin position="214"/>
        <end position="365"/>
    </location>
</feature>
<accession>A0A0E3WGX2</accession>
<dbReference type="InterPro" id="IPR036465">
    <property type="entry name" value="vWFA_dom_sf"/>
</dbReference>
<dbReference type="EMBL" id="LN831776">
    <property type="protein sequence ID" value="CQR54283.1"/>
    <property type="molecule type" value="Genomic_DNA"/>
</dbReference>
<gene>
    <name evidence="3" type="ORF">PRIO_1873</name>
</gene>
<evidence type="ECO:0000313" key="4">
    <source>
        <dbReference type="Proteomes" id="UP000033163"/>
    </source>
</evidence>
<dbReference type="PANTHER" id="PTHR34351">
    <property type="entry name" value="SLR1927 PROTEIN-RELATED"/>
    <property type="match status" value="1"/>
</dbReference>
<dbReference type="InterPro" id="IPR002881">
    <property type="entry name" value="DUF58"/>
</dbReference>
<dbReference type="AlphaFoldDB" id="A0A0E3WGX2"/>
<dbReference type="RefSeq" id="WP_020432897.1">
    <property type="nucleotide sequence ID" value="NZ_AGBD01001590.1"/>
</dbReference>
<protein>
    <recommendedName>
        <fullName evidence="2">DUF58 domain-containing protein</fullName>
    </recommendedName>
</protein>
<dbReference type="STRING" id="483937.AMQ84_15230"/>
<keyword evidence="1" id="KW-1133">Transmembrane helix</keyword>
<reference evidence="4" key="1">
    <citation type="submission" date="2015-03" db="EMBL/GenBank/DDBJ databases">
        <authorList>
            <person name="Wibberg D."/>
        </authorList>
    </citation>
    <scope>NUCLEOTIDE SEQUENCE [LARGE SCALE GENOMIC DNA]</scope>
</reference>
<dbReference type="Pfam" id="PF01882">
    <property type="entry name" value="DUF58"/>
    <property type="match status" value="1"/>
</dbReference>
<dbReference type="Proteomes" id="UP000033163">
    <property type="component" value="Chromosome I"/>
</dbReference>
<dbReference type="PANTHER" id="PTHR34351:SF2">
    <property type="entry name" value="DUF58 DOMAIN-CONTAINING PROTEIN"/>
    <property type="match status" value="1"/>
</dbReference>
<organism evidence="3 4">
    <name type="scientific">Paenibacillus riograndensis SBR5</name>
    <dbReference type="NCBI Taxonomy" id="1073571"/>
    <lineage>
        <taxon>Bacteria</taxon>
        <taxon>Bacillati</taxon>
        <taxon>Bacillota</taxon>
        <taxon>Bacilli</taxon>
        <taxon>Bacillales</taxon>
        <taxon>Paenibacillaceae</taxon>
        <taxon>Paenibacillus</taxon>
        <taxon>Paenibacillus sonchi group</taxon>
    </lineage>
</organism>
<dbReference type="KEGG" id="pri:PRIO_1873"/>
<feature type="transmembrane region" description="Helical" evidence="1">
    <location>
        <begin position="12"/>
        <end position="33"/>
    </location>
</feature>
<evidence type="ECO:0000256" key="1">
    <source>
        <dbReference type="SAM" id="Phobius"/>
    </source>
</evidence>
<dbReference type="HOGENOM" id="CLU_026152_0_0_9"/>
<feature type="transmembrane region" description="Helical" evidence="1">
    <location>
        <begin position="39"/>
        <end position="61"/>
    </location>
</feature>
<keyword evidence="1" id="KW-0472">Membrane</keyword>
<name>A0A0E3WGX2_9BACL</name>
<dbReference type="PATRIC" id="fig|1073571.4.peg.1966"/>
<proteinExistence type="predicted"/>
<sequence length="416" mass="46341">MKSYLSGAAAVIQPGKLAGVLAIWGITLLYVLFQGGKTSFMLFIMVTVLLLYLIIGGLGGVRRARGTRSLYSEQDKPDLLYAGGFLRVKLNITIPGFLPLPYVVVREILKRHNGESWVFEESLIPSLKGKGELHFQTPALERGHYTFESTDILAEDIFGLVEHKGTFHAEGQFRVLPRSVFVPRWQLYERRARLAGPQASLVPSRRETTQINGVRDYVYGDRLTRIHWNATAKTGDWKSKEFEHESIPKTVLVLDGSASAYGSSNQFELAVSVTSSLLGYGIRERIGIGMCCLDKNTKVFSPAEGSAERQKMIQYLIDINAEGRGPLITRLEKAYRMFPKGSYFVLISPQSGQPVLDVMRWAESRGMTPSQIHVRNPAAKNRNQEWMDVLASRGITGYSVSSLQELPAVLGGDRVI</sequence>